<evidence type="ECO:0000313" key="13">
    <source>
        <dbReference type="RefSeq" id="XP_040477085.1"/>
    </source>
</evidence>
<dbReference type="AlphaFoldDB" id="A0A384D0E1"/>
<dbReference type="Pfam" id="PF09727">
    <property type="entry name" value="CortBP2"/>
    <property type="match status" value="1"/>
</dbReference>
<evidence type="ECO:0000313" key="5">
    <source>
        <dbReference type="Proteomes" id="UP000261680"/>
    </source>
</evidence>
<evidence type="ECO:0000313" key="10">
    <source>
        <dbReference type="RefSeq" id="XP_008700215.1"/>
    </source>
</evidence>
<organism evidence="5 10">
    <name type="scientific">Ursus maritimus</name>
    <name type="common">Polar bear</name>
    <name type="synonym">Thalarctos maritimus</name>
    <dbReference type="NCBI Taxonomy" id="29073"/>
    <lineage>
        <taxon>Eukaryota</taxon>
        <taxon>Metazoa</taxon>
        <taxon>Chordata</taxon>
        <taxon>Craniata</taxon>
        <taxon>Vertebrata</taxon>
        <taxon>Euteleostomi</taxon>
        <taxon>Mammalia</taxon>
        <taxon>Eutheria</taxon>
        <taxon>Laurasiatheria</taxon>
        <taxon>Carnivora</taxon>
        <taxon>Caniformia</taxon>
        <taxon>Ursidae</taxon>
        <taxon>Ursus</taxon>
    </lineage>
</organism>
<dbReference type="RefSeq" id="XP_008700198.1">
    <property type="nucleotide sequence ID" value="XM_008701976.2"/>
</dbReference>
<dbReference type="RefSeq" id="XP_008700214.1">
    <property type="nucleotide sequence ID" value="XM_008701992.2"/>
</dbReference>
<feature type="region of interest" description="Disordered" evidence="3">
    <location>
        <begin position="1"/>
        <end position="61"/>
    </location>
</feature>
<evidence type="ECO:0000256" key="3">
    <source>
        <dbReference type="SAM" id="MobiDB-lite"/>
    </source>
</evidence>
<dbReference type="PANTHER" id="PTHR23166">
    <property type="entry name" value="FILAMIN/GPBP-INTERACTING PROTEIN"/>
    <property type="match status" value="1"/>
</dbReference>
<keyword evidence="1 2" id="KW-0175">Coiled coil</keyword>
<dbReference type="RefSeq" id="XP_040477085.1">
    <property type="nucleotide sequence ID" value="XM_040621151.1"/>
</dbReference>
<evidence type="ECO:0000259" key="4">
    <source>
        <dbReference type="Pfam" id="PF09727"/>
    </source>
</evidence>
<evidence type="ECO:0000313" key="11">
    <source>
        <dbReference type="RefSeq" id="XP_008700216.1"/>
    </source>
</evidence>
<evidence type="ECO:0000313" key="9">
    <source>
        <dbReference type="RefSeq" id="XP_008700214.1"/>
    </source>
</evidence>
<evidence type="ECO:0000313" key="8">
    <source>
        <dbReference type="RefSeq" id="XP_008700209.1"/>
    </source>
</evidence>
<dbReference type="OrthoDB" id="8828111at2759"/>
<reference evidence="6 7" key="1">
    <citation type="submission" date="2025-04" db="UniProtKB">
        <authorList>
            <consortium name="RefSeq"/>
        </authorList>
    </citation>
    <scope>IDENTIFICATION</scope>
    <source>
        <tissue evidence="6 7">Whole blood</tissue>
    </source>
</reference>
<accession>A0A384D0E1</accession>
<evidence type="ECO:0000313" key="14">
    <source>
        <dbReference type="RefSeq" id="XP_040477086.1"/>
    </source>
</evidence>
<dbReference type="RefSeq" id="XP_008700216.1">
    <property type="nucleotide sequence ID" value="XM_008701994.2"/>
</dbReference>
<protein>
    <submittedName>
        <fullName evidence="6 7">Filamin A-interacting protein 1-like</fullName>
    </submittedName>
</protein>
<feature type="domain" description="Cortactin-binding protein-2 N-terminal" evidence="4">
    <location>
        <begin position="63"/>
        <end position="198"/>
    </location>
</feature>
<proteinExistence type="predicted"/>
<sequence>MRSRSSDTEGSAQKQFPRHSKDHGFQGPEDMKQKQQDEDPTSESDAILPCPKSHGGIGHDGEDLSRDDLLFLLSILEGELQARDEVIGILKAEKMDLALLEAQYGFVTPKKVLEALQRDAFQAKSAPWQEDIYEKPMNELDKVMEKHKESHRRILEQLLMAEKSHRQTILELEEEKRKHKEYMEKSDEFIGLLEQECESALHGRHLVRFPENPWPSHPVTFFPHSSGGLFSTHYMVGGRGCLVTLSLMNLKYLEGKIKGV</sequence>
<name>A0A384D0E1_URSMA</name>
<evidence type="ECO:0000313" key="7">
    <source>
        <dbReference type="RefSeq" id="XP_008700207.1"/>
    </source>
</evidence>
<dbReference type="PANTHER" id="PTHR23166:SF4">
    <property type="entry name" value="FILAMIN A-INTERACTING PROTEIN 1-LIKE"/>
    <property type="match status" value="1"/>
</dbReference>
<dbReference type="RefSeq" id="XP_008700207.1">
    <property type="nucleotide sequence ID" value="XM_008701985.2"/>
</dbReference>
<dbReference type="RefSeq" id="XP_040477084.1">
    <property type="nucleotide sequence ID" value="XM_040621150.1"/>
</dbReference>
<evidence type="ECO:0000313" key="12">
    <source>
        <dbReference type="RefSeq" id="XP_040477084.1"/>
    </source>
</evidence>
<feature type="coiled-coil region" evidence="2">
    <location>
        <begin position="137"/>
        <end position="185"/>
    </location>
</feature>
<evidence type="ECO:0000313" key="6">
    <source>
        <dbReference type="RefSeq" id="XP_008700198.1"/>
    </source>
</evidence>
<dbReference type="InterPro" id="IPR019131">
    <property type="entry name" value="Cortactin-binding_p2_N"/>
</dbReference>
<dbReference type="RefSeq" id="XP_040477086.1">
    <property type="nucleotide sequence ID" value="XM_040621152.1"/>
</dbReference>
<evidence type="ECO:0000256" key="1">
    <source>
        <dbReference type="ARBA" id="ARBA00023054"/>
    </source>
</evidence>
<dbReference type="RefSeq" id="XP_008700209.1">
    <property type="nucleotide sequence ID" value="XM_008701987.2"/>
</dbReference>
<dbReference type="KEGG" id="umr:103673245"/>
<evidence type="ECO:0000256" key="2">
    <source>
        <dbReference type="SAM" id="Coils"/>
    </source>
</evidence>
<gene>
    <name evidence="6 7 8 9 10 11 12 13 14" type="primary">LOC103673245</name>
</gene>
<keyword evidence="5" id="KW-1185">Reference proteome</keyword>
<dbReference type="Proteomes" id="UP000261680">
    <property type="component" value="Unplaced"/>
</dbReference>
<dbReference type="InterPro" id="IPR050719">
    <property type="entry name" value="Cortactin-Actin_Reg"/>
</dbReference>
<dbReference type="RefSeq" id="XP_008700215.1">
    <property type="nucleotide sequence ID" value="XM_008701993.2"/>
</dbReference>
<dbReference type="GeneID" id="103673245"/>